<name>A0A8J3Q2E8_9ACTN</name>
<feature type="compositionally biased region" description="Basic residues" evidence="1">
    <location>
        <begin position="300"/>
        <end position="316"/>
    </location>
</feature>
<dbReference type="EMBL" id="BONY01000002">
    <property type="protein sequence ID" value="GIH02386.1"/>
    <property type="molecule type" value="Genomic_DNA"/>
</dbReference>
<dbReference type="CDD" id="cd00085">
    <property type="entry name" value="HNHc"/>
    <property type="match status" value="1"/>
</dbReference>
<evidence type="ECO:0000313" key="4">
    <source>
        <dbReference type="Proteomes" id="UP000612899"/>
    </source>
</evidence>
<evidence type="ECO:0000256" key="1">
    <source>
        <dbReference type="SAM" id="MobiDB-lite"/>
    </source>
</evidence>
<proteinExistence type="predicted"/>
<comment type="caution">
    <text evidence="3">The sequence shown here is derived from an EMBL/GenBank/DDBJ whole genome shotgun (WGS) entry which is preliminary data.</text>
</comment>
<feature type="domain" description="HNH nuclease" evidence="2">
    <location>
        <begin position="406"/>
        <end position="458"/>
    </location>
</feature>
<sequence length="492" mass="52635">MHCDSAIVDELIASWRELSERQAVLLAKLVAVLDATPVAEFASFEIAAALAWTRQAAAAQLDLAMDVVRRLPDAHAAMARGDLDLPKARVIRDGVATLDLGLARRIAATVLPLAPSLTTGQLRAKLAKLVIEADPAAAAARHRARVRDRRVELQPTEDSCANVLGLNLPADAALAAVNRITAIARAVKQAGDPRSLDQIRADTFLDLLLGVTTDSTRAGGSVELVTTLDTLAGLADKPGHLNGYGPVVSDIARQIAQQQRHTPWHFTIYDNDTGEVHTGTTRARPDTAPTPPSSPSASRGGHRRHTARPARSRNIKHPNTSRATASPAQPHATSRPAAPPDRADAKRPNDSNTAAAFGPADAGCRGTAHASTTPGQPEARQPSTSRANAAPGGVFGDPNQRFPNAALARHIRARDRTCRAPGCRRPALQTDLDHTIAYHRGGRTEPGNIGPLCRFHHRAKHQGRWRLWQISPGIFVWRSPLGKLYIVGPEPP</sequence>
<keyword evidence="4" id="KW-1185">Reference proteome</keyword>
<evidence type="ECO:0000313" key="3">
    <source>
        <dbReference type="EMBL" id="GIH02386.1"/>
    </source>
</evidence>
<dbReference type="SMART" id="SM00507">
    <property type="entry name" value="HNHc"/>
    <property type="match status" value="1"/>
</dbReference>
<dbReference type="Pfam" id="PF02720">
    <property type="entry name" value="DUF222"/>
    <property type="match status" value="1"/>
</dbReference>
<dbReference type="Proteomes" id="UP000612899">
    <property type="component" value="Unassembled WGS sequence"/>
</dbReference>
<protein>
    <recommendedName>
        <fullName evidence="2">HNH nuclease domain-containing protein</fullName>
    </recommendedName>
</protein>
<feature type="region of interest" description="Disordered" evidence="1">
    <location>
        <begin position="266"/>
        <end position="401"/>
    </location>
</feature>
<evidence type="ECO:0000259" key="2">
    <source>
        <dbReference type="SMART" id="SM00507"/>
    </source>
</evidence>
<gene>
    <name evidence="3" type="ORF">Rhe02_04530</name>
</gene>
<feature type="compositionally biased region" description="Polar residues" evidence="1">
    <location>
        <begin position="317"/>
        <end position="327"/>
    </location>
</feature>
<accession>A0A8J3Q2E8</accession>
<dbReference type="InterPro" id="IPR003615">
    <property type="entry name" value="HNH_nuc"/>
</dbReference>
<dbReference type="InterPro" id="IPR003870">
    <property type="entry name" value="DUF222"/>
</dbReference>
<reference evidence="3" key="1">
    <citation type="submission" date="2021-01" db="EMBL/GenBank/DDBJ databases">
        <title>Whole genome shotgun sequence of Rhizocola hellebori NBRC 109834.</title>
        <authorList>
            <person name="Komaki H."/>
            <person name="Tamura T."/>
        </authorList>
    </citation>
    <scope>NUCLEOTIDE SEQUENCE</scope>
    <source>
        <strain evidence="3">NBRC 109834</strain>
    </source>
</reference>
<organism evidence="3 4">
    <name type="scientific">Rhizocola hellebori</name>
    <dbReference type="NCBI Taxonomy" id="1392758"/>
    <lineage>
        <taxon>Bacteria</taxon>
        <taxon>Bacillati</taxon>
        <taxon>Actinomycetota</taxon>
        <taxon>Actinomycetes</taxon>
        <taxon>Micromonosporales</taxon>
        <taxon>Micromonosporaceae</taxon>
        <taxon>Rhizocola</taxon>
    </lineage>
</organism>
<dbReference type="Gene3D" id="1.10.30.50">
    <property type="match status" value="1"/>
</dbReference>
<dbReference type="AlphaFoldDB" id="A0A8J3Q2E8"/>
<feature type="compositionally biased region" description="Polar residues" evidence="1">
    <location>
        <begin position="369"/>
        <end position="387"/>
    </location>
</feature>